<keyword evidence="1" id="KW-1133">Transmembrane helix</keyword>
<accession>A0A0D1WBT0</accession>
<protein>
    <submittedName>
        <fullName evidence="2 3">Membrane protein</fullName>
    </submittedName>
</protein>
<dbReference type="Pfam" id="PF04020">
    <property type="entry name" value="Phage_holin_4_2"/>
    <property type="match status" value="1"/>
</dbReference>
<keyword evidence="1" id="KW-0812">Transmembrane</keyword>
<proteinExistence type="predicted"/>
<sequence length="112" mass="12224">MKWIWHWILSAVSLLIVAWLFDAIWFDSVAAAFIAAIVLGLINAILRPILQFLALPVTILTLGIFALIINALLLLLTGKLVPGFHVEGFFAAFFGSIVLSIVSSILSAVFED</sequence>
<evidence type="ECO:0000313" key="2">
    <source>
        <dbReference type="EMBL" id="KON96069.1"/>
    </source>
</evidence>
<evidence type="ECO:0000256" key="1">
    <source>
        <dbReference type="SAM" id="Phobius"/>
    </source>
</evidence>
<dbReference type="GeneID" id="42305864"/>
<dbReference type="Proteomes" id="UP000037269">
    <property type="component" value="Unassembled WGS sequence"/>
</dbReference>
<evidence type="ECO:0000313" key="4">
    <source>
        <dbReference type="Proteomes" id="UP000037269"/>
    </source>
</evidence>
<organism evidence="2 4">
    <name type="scientific">Aneurinibacillus migulanus</name>
    <name type="common">Bacillus migulanus</name>
    <dbReference type="NCBI Taxonomy" id="47500"/>
    <lineage>
        <taxon>Bacteria</taxon>
        <taxon>Bacillati</taxon>
        <taxon>Bacillota</taxon>
        <taxon>Bacilli</taxon>
        <taxon>Bacillales</taxon>
        <taxon>Paenibacillaceae</taxon>
        <taxon>Aneurinibacillus group</taxon>
        <taxon>Aneurinibacillus</taxon>
    </lineage>
</organism>
<dbReference type="Proteomes" id="UP000182836">
    <property type="component" value="Unassembled WGS sequence"/>
</dbReference>
<feature type="transmembrane region" description="Helical" evidence="1">
    <location>
        <begin position="30"/>
        <end position="46"/>
    </location>
</feature>
<name>A0A0D1WBT0_ANEMI</name>
<feature type="transmembrane region" description="Helical" evidence="1">
    <location>
        <begin position="88"/>
        <end position="110"/>
    </location>
</feature>
<keyword evidence="4" id="KW-1185">Reference proteome</keyword>
<evidence type="ECO:0000313" key="5">
    <source>
        <dbReference type="Proteomes" id="UP000182836"/>
    </source>
</evidence>
<feature type="transmembrane region" description="Helical" evidence="1">
    <location>
        <begin position="7"/>
        <end position="24"/>
    </location>
</feature>
<dbReference type="STRING" id="47500.AF333_11785"/>
<dbReference type="PANTHER" id="PTHR37309">
    <property type="entry name" value="SLR0284 PROTEIN"/>
    <property type="match status" value="1"/>
</dbReference>
<dbReference type="PATRIC" id="fig|47500.12.peg.4772"/>
<dbReference type="RefSeq" id="WP_043066934.1">
    <property type="nucleotide sequence ID" value="NZ_BJOA01000085.1"/>
</dbReference>
<dbReference type="AlphaFoldDB" id="A0A0D1WBT0"/>
<gene>
    <name evidence="2" type="ORF">AF333_11785</name>
    <name evidence="3" type="ORF">SAMN04487909_12633</name>
</gene>
<dbReference type="OrthoDB" id="7205479at2"/>
<dbReference type="PANTHER" id="PTHR37309:SF1">
    <property type="entry name" value="SLR0284 PROTEIN"/>
    <property type="match status" value="1"/>
</dbReference>
<dbReference type="EMBL" id="LGUG01000004">
    <property type="protein sequence ID" value="KON96069.1"/>
    <property type="molecule type" value="Genomic_DNA"/>
</dbReference>
<reference evidence="3 5" key="2">
    <citation type="submission" date="2016-10" db="EMBL/GenBank/DDBJ databases">
        <authorList>
            <person name="de Groot N.N."/>
        </authorList>
    </citation>
    <scope>NUCLEOTIDE SEQUENCE [LARGE SCALE GENOMIC DNA]</scope>
    <source>
        <strain evidence="3 5">DSM 2895</strain>
    </source>
</reference>
<dbReference type="EMBL" id="FNED01000026">
    <property type="protein sequence ID" value="SDJ71383.1"/>
    <property type="molecule type" value="Genomic_DNA"/>
</dbReference>
<reference evidence="2 4" key="1">
    <citation type="submission" date="2015-07" db="EMBL/GenBank/DDBJ databases">
        <title>Fjat-14205 dsm 2895.</title>
        <authorList>
            <person name="Liu B."/>
            <person name="Wang J."/>
            <person name="Zhu Y."/>
            <person name="Liu G."/>
            <person name="Chen Q."/>
            <person name="Chen Z."/>
            <person name="Lan J."/>
            <person name="Che J."/>
            <person name="Ge C."/>
            <person name="Shi H."/>
            <person name="Pan Z."/>
            <person name="Liu X."/>
        </authorList>
    </citation>
    <scope>NUCLEOTIDE SEQUENCE [LARGE SCALE GENOMIC DNA]</scope>
    <source>
        <strain evidence="2 4">DSM 2895</strain>
    </source>
</reference>
<keyword evidence="1" id="KW-0472">Membrane</keyword>
<feature type="transmembrane region" description="Helical" evidence="1">
    <location>
        <begin position="53"/>
        <end position="76"/>
    </location>
</feature>
<dbReference type="InterPro" id="IPR007165">
    <property type="entry name" value="Phage_holin_4_2"/>
</dbReference>
<evidence type="ECO:0000313" key="3">
    <source>
        <dbReference type="EMBL" id="SDJ71383.1"/>
    </source>
</evidence>